<evidence type="ECO:0000313" key="2">
    <source>
        <dbReference type="Proteomes" id="UP001242811"/>
    </source>
</evidence>
<comment type="caution">
    <text evidence="1">The sequence shown here is derived from an EMBL/GenBank/DDBJ whole genome shotgun (WGS) entry which is preliminary data.</text>
</comment>
<evidence type="ECO:0000313" key="1">
    <source>
        <dbReference type="EMBL" id="MDQ0494041.1"/>
    </source>
</evidence>
<reference evidence="1 2" key="1">
    <citation type="submission" date="2023-07" db="EMBL/GenBank/DDBJ databases">
        <title>Genomic Encyclopedia of Type Strains, Phase IV (KMG-IV): sequencing the most valuable type-strain genomes for metagenomic binning, comparative biology and taxonomic classification.</title>
        <authorList>
            <person name="Goeker M."/>
        </authorList>
    </citation>
    <scope>NUCLEOTIDE SEQUENCE [LARGE SCALE GENOMIC DNA]</scope>
    <source>
        <strain evidence="1 2">DSM 14914</strain>
    </source>
</reference>
<protein>
    <submittedName>
        <fullName evidence="1">Uncharacterized protein</fullName>
    </submittedName>
</protein>
<name>A0ABU0KX75_9BACL</name>
<sequence length="81" mass="9561">MKTPKHSNYMVCYDKTGEKRYGLYKYCDCADCKNRMLKREPVNWVSATTKEISKVDDVAEFLKKWTCDTEGRYVGVVFLKF</sequence>
<organism evidence="1 2">
    <name type="scientific">Paenibacillus brasilensis</name>
    <dbReference type="NCBI Taxonomy" id="128574"/>
    <lineage>
        <taxon>Bacteria</taxon>
        <taxon>Bacillati</taxon>
        <taxon>Bacillota</taxon>
        <taxon>Bacilli</taxon>
        <taxon>Bacillales</taxon>
        <taxon>Paenibacillaceae</taxon>
        <taxon>Paenibacillus</taxon>
    </lineage>
</organism>
<dbReference type="Proteomes" id="UP001242811">
    <property type="component" value="Unassembled WGS sequence"/>
</dbReference>
<gene>
    <name evidence="1" type="ORF">QOZ95_002204</name>
</gene>
<proteinExistence type="predicted"/>
<keyword evidence="2" id="KW-1185">Reference proteome</keyword>
<accession>A0ABU0KX75</accession>
<dbReference type="EMBL" id="JAUSWA010000010">
    <property type="protein sequence ID" value="MDQ0494041.1"/>
    <property type="molecule type" value="Genomic_DNA"/>
</dbReference>
<dbReference type="RefSeq" id="WP_152380826.1">
    <property type="nucleotide sequence ID" value="NZ_CP045298.1"/>
</dbReference>